<dbReference type="EMBL" id="CP138359">
    <property type="protein sequence ID" value="WPF81099.1"/>
    <property type="molecule type" value="Genomic_DNA"/>
</dbReference>
<dbReference type="KEGG" id="sbil:SANBI_002367"/>
<evidence type="ECO:0000313" key="2">
    <source>
        <dbReference type="Proteomes" id="UP001304340"/>
    </source>
</evidence>
<sequence length="144" mass="15745">MGDLIGEVLGLLVDLVFGGGGSGRGRRRRARQKIDEGTLRCYVRMVTGRIPGLTREWADVELELSAGAVTCRRRDDRQRAIQIGHVTLDHASRRATLKGDPFASSDDQDEVWTLVTPTVTLEVFGARDLLLAAEALVHPAPATR</sequence>
<accession>A0AAF0Z2L1</accession>
<proteinExistence type="predicted"/>
<evidence type="ECO:0000313" key="1">
    <source>
        <dbReference type="EMBL" id="WPF81099.1"/>
    </source>
</evidence>
<dbReference type="Proteomes" id="UP001304340">
    <property type="component" value="Chromosome"/>
</dbReference>
<reference evidence="2" key="1">
    <citation type="submission" date="2023-11" db="EMBL/GenBank/DDBJ databases">
        <authorList>
            <person name="Helweg L.P."/>
            <person name="Kiel A."/>
            <person name="Hitz F."/>
            <person name="Ruckert-Reed C."/>
            <person name="Busche T."/>
            <person name="Kaltschmidt B."/>
            <person name="Kaltschmidt C."/>
        </authorList>
    </citation>
    <scope>NUCLEOTIDE SEQUENCE [LARGE SCALE GENOMIC DNA]</scope>
    <source>
        <strain evidence="2">4.1</strain>
    </source>
</reference>
<name>A0AAF0Z2L1_9MICO</name>
<organism evidence="1 2">
    <name type="scientific">Sanguibacter biliveldensis</name>
    <dbReference type="NCBI Taxonomy" id="3030830"/>
    <lineage>
        <taxon>Bacteria</taxon>
        <taxon>Bacillati</taxon>
        <taxon>Actinomycetota</taxon>
        <taxon>Actinomycetes</taxon>
        <taxon>Micrococcales</taxon>
        <taxon>Sanguibacteraceae</taxon>
        <taxon>Sanguibacter</taxon>
    </lineage>
</organism>
<gene>
    <name evidence="1" type="ORF">SANBI_002367</name>
</gene>
<keyword evidence="2" id="KW-1185">Reference proteome</keyword>
<protein>
    <submittedName>
        <fullName evidence="1">Uncharacterized protein</fullName>
    </submittedName>
</protein>
<dbReference type="RefSeq" id="WP_319155240.1">
    <property type="nucleotide sequence ID" value="NZ_CP138359.1"/>
</dbReference>
<dbReference type="AlphaFoldDB" id="A0AAF0Z2L1"/>